<evidence type="ECO:0000313" key="5">
    <source>
        <dbReference type="EMBL" id="ODV83847.1"/>
    </source>
</evidence>
<dbReference type="SUPFAM" id="SSF53254">
    <property type="entry name" value="Phosphoglycerate mutase-like"/>
    <property type="match status" value="1"/>
</dbReference>
<keyword evidence="1" id="KW-0547">Nucleotide-binding</keyword>
<keyword evidence="6" id="KW-1185">Reference proteome</keyword>
<evidence type="ECO:0000256" key="3">
    <source>
        <dbReference type="SAM" id="Coils"/>
    </source>
</evidence>
<dbReference type="InterPro" id="IPR013079">
    <property type="entry name" value="6Phosfructo_kin"/>
</dbReference>
<organism evidence="5 6">
    <name type="scientific">[Candida] arabinofermentans NRRL YB-2248</name>
    <dbReference type="NCBI Taxonomy" id="983967"/>
    <lineage>
        <taxon>Eukaryota</taxon>
        <taxon>Fungi</taxon>
        <taxon>Dikarya</taxon>
        <taxon>Ascomycota</taxon>
        <taxon>Saccharomycotina</taxon>
        <taxon>Pichiomycetes</taxon>
        <taxon>Pichiales</taxon>
        <taxon>Pichiaceae</taxon>
        <taxon>Ogataea</taxon>
        <taxon>Ogataea/Candida clade</taxon>
    </lineage>
</organism>
<dbReference type="GO" id="GO:0006000">
    <property type="term" value="P:fructose metabolic process"/>
    <property type="evidence" value="ECO:0007669"/>
    <property type="project" value="InterPro"/>
</dbReference>
<evidence type="ECO:0000259" key="4">
    <source>
        <dbReference type="Pfam" id="PF01591"/>
    </source>
</evidence>
<dbReference type="SUPFAM" id="SSF52540">
    <property type="entry name" value="P-loop containing nucleoside triphosphate hydrolases"/>
    <property type="match status" value="1"/>
</dbReference>
<dbReference type="GO" id="GO:0006003">
    <property type="term" value="P:fructose 2,6-bisphosphate metabolic process"/>
    <property type="evidence" value="ECO:0007669"/>
    <property type="project" value="InterPro"/>
</dbReference>
<evidence type="ECO:0000256" key="1">
    <source>
        <dbReference type="ARBA" id="ARBA00022741"/>
    </source>
</evidence>
<evidence type="ECO:0000256" key="2">
    <source>
        <dbReference type="ARBA" id="ARBA00022840"/>
    </source>
</evidence>
<proteinExistence type="predicted"/>
<name>A0A1E4SWK3_9ASCO</name>
<dbReference type="Pfam" id="PF00300">
    <property type="entry name" value="His_Phos_1"/>
    <property type="match status" value="1"/>
</dbReference>
<dbReference type="InterPro" id="IPR013078">
    <property type="entry name" value="His_Pase_superF_clade-1"/>
</dbReference>
<dbReference type="InterPro" id="IPR027417">
    <property type="entry name" value="P-loop_NTPase"/>
</dbReference>
<feature type="domain" description="6-phosphofructo-2-kinase" evidence="4">
    <location>
        <begin position="93"/>
        <end position="308"/>
    </location>
</feature>
<evidence type="ECO:0000313" key="6">
    <source>
        <dbReference type="Proteomes" id="UP000094801"/>
    </source>
</evidence>
<dbReference type="Pfam" id="PF01591">
    <property type="entry name" value="6PF2K"/>
    <property type="match status" value="1"/>
</dbReference>
<keyword evidence="3" id="KW-0175">Coiled coil</keyword>
<reference evidence="6" key="1">
    <citation type="submission" date="2016-04" db="EMBL/GenBank/DDBJ databases">
        <title>Comparative genomics of biotechnologically important yeasts.</title>
        <authorList>
            <consortium name="DOE Joint Genome Institute"/>
            <person name="Riley R."/>
            <person name="Haridas S."/>
            <person name="Wolfe K.H."/>
            <person name="Lopes M.R."/>
            <person name="Hittinger C.T."/>
            <person name="Goker M."/>
            <person name="Salamov A."/>
            <person name="Wisecaver J."/>
            <person name="Long T.M."/>
            <person name="Aerts A.L."/>
            <person name="Barry K."/>
            <person name="Choi C."/>
            <person name="Clum A."/>
            <person name="Coughlan A.Y."/>
            <person name="Deshpande S."/>
            <person name="Douglass A.P."/>
            <person name="Hanson S.J."/>
            <person name="Klenk H.-P."/>
            <person name="Labutti K."/>
            <person name="Lapidus A."/>
            <person name="Lindquist E."/>
            <person name="Lipzen A."/>
            <person name="Meier-Kolthoff J.P."/>
            <person name="Ohm R.A."/>
            <person name="Otillar R.P."/>
            <person name="Pangilinan J."/>
            <person name="Peng Y."/>
            <person name="Rokas A."/>
            <person name="Rosa C.A."/>
            <person name="Scheuner C."/>
            <person name="Sibirny A.A."/>
            <person name="Slot J.C."/>
            <person name="Stielow J.B."/>
            <person name="Sun H."/>
            <person name="Kurtzman C.P."/>
            <person name="Blackwell M."/>
            <person name="Grigoriev I.V."/>
            <person name="Jeffries T.W."/>
        </authorList>
    </citation>
    <scope>NUCLEOTIDE SEQUENCE [LARGE SCALE GENOMIC DNA]</scope>
    <source>
        <strain evidence="6">NRRL YB-2248</strain>
    </source>
</reference>
<dbReference type="Gene3D" id="3.40.50.1240">
    <property type="entry name" value="Phosphoglycerate mutase-like"/>
    <property type="match status" value="1"/>
</dbReference>
<dbReference type="PANTHER" id="PTHR10606">
    <property type="entry name" value="6-PHOSPHOFRUCTO-2-KINASE/FRUCTOSE-2,6-BISPHOSPHATASE"/>
    <property type="match status" value="1"/>
</dbReference>
<dbReference type="Gene3D" id="3.40.50.300">
    <property type="entry name" value="P-loop containing nucleotide triphosphate hydrolases"/>
    <property type="match status" value="1"/>
</dbReference>
<dbReference type="GO" id="GO:0004331">
    <property type="term" value="F:fructose-2,6-bisphosphate 2-phosphatase activity"/>
    <property type="evidence" value="ECO:0007669"/>
    <property type="project" value="TreeGrafter"/>
</dbReference>
<dbReference type="Proteomes" id="UP000094801">
    <property type="component" value="Unassembled WGS sequence"/>
</dbReference>
<dbReference type="PANTHER" id="PTHR10606:SF39">
    <property type="entry name" value="6-PHOSPHOFRUCTO-2-KINASE_FRUCTOSE-2,6-BISPHOSPHATASE YLR345W-RELATED"/>
    <property type="match status" value="1"/>
</dbReference>
<dbReference type="AlphaFoldDB" id="A0A1E4SWK3"/>
<dbReference type="GO" id="GO:0003873">
    <property type="term" value="F:6-phosphofructo-2-kinase activity"/>
    <property type="evidence" value="ECO:0007669"/>
    <property type="project" value="InterPro"/>
</dbReference>
<dbReference type="OrthoDB" id="267323at2759"/>
<dbReference type="STRING" id="983967.A0A1E4SWK3"/>
<keyword evidence="2" id="KW-0067">ATP-binding</keyword>
<feature type="coiled-coil region" evidence="3">
    <location>
        <begin position="219"/>
        <end position="271"/>
    </location>
</feature>
<protein>
    <recommendedName>
        <fullName evidence="4">6-phosphofructo-2-kinase domain-containing protein</fullName>
    </recommendedName>
</protein>
<dbReference type="GO" id="GO:0005524">
    <property type="term" value="F:ATP binding"/>
    <property type="evidence" value="ECO:0007669"/>
    <property type="project" value="UniProtKB-KW"/>
</dbReference>
<dbReference type="InterPro" id="IPR029033">
    <property type="entry name" value="His_PPase_superfam"/>
</dbReference>
<sequence>MAAQVNNDIAEIEEPKIPGNYSARKQNRWIPATIQLSSNEDLTSSQELLVAPRSPVLNNRVSTASSHHHEDVDEIHKRISKFHVSPAQLYSTDSGKLYHAGSICIVLVGQPARGKTNLSISLCRYLRWLGVRANLFHMGDYRREKTNGLPHEFFDPKPESEEAAKARQELTNMVINDMVTFFQNDMGQIAIYDAVNGISSQRLALAKTLNDKQIKAVFIESLIDDEELLERNIADAAKSPDYLNWEENEAIADYKKRIEMVNRAYEEMNEDELTYIKFINFGERLFINNSKHDFLTTKVISYLMNSKIKSGSIYFARCSNNKLKFKSDPPIDDKGKKYATDLSATLLNHFESMGQSSFPKNMVVWTSARLRTTQLADVFKKHGLRVRHRPEMTQMNPGDAEGLSDDELQAKYPVDYANHNLDPYHHRYPRADSYHDIALKLEPLIMEMERMRNDILIIADETILRVFYGYLMASSCTDIPFISFPQEEIIKITYNAYMNKAFRIPIKDSDKS</sequence>
<dbReference type="PRINTS" id="PR00991">
    <property type="entry name" value="6PFRUCTKNASE"/>
</dbReference>
<accession>A0A1E4SWK3</accession>
<dbReference type="PIRSF" id="PIRSF000709">
    <property type="entry name" value="6PFK_2-Ptase"/>
    <property type="match status" value="1"/>
</dbReference>
<dbReference type="FunFam" id="3.40.50.300:FF:000644">
    <property type="entry name" value="GpmB, Fructose-2,6-bisphosphatase"/>
    <property type="match status" value="1"/>
</dbReference>
<dbReference type="EMBL" id="KV453860">
    <property type="protein sequence ID" value="ODV83847.1"/>
    <property type="molecule type" value="Genomic_DNA"/>
</dbReference>
<dbReference type="GO" id="GO:0005829">
    <property type="term" value="C:cytosol"/>
    <property type="evidence" value="ECO:0007669"/>
    <property type="project" value="TreeGrafter"/>
</dbReference>
<gene>
    <name evidence="5" type="ORF">CANARDRAFT_202123</name>
</gene>
<dbReference type="InterPro" id="IPR003094">
    <property type="entry name" value="6Pfruct_kin"/>
</dbReference>